<dbReference type="RefSeq" id="WP_224829600.1">
    <property type="nucleotide sequence ID" value="NZ_JAIVEF010000021.1"/>
</dbReference>
<dbReference type="InterPro" id="IPR036388">
    <property type="entry name" value="WH-like_DNA-bd_sf"/>
</dbReference>
<sequence length="197" mass="22498">MIEPIHLTAYNLVIGIITAVGVLYFLFLKPTVVEYHQFLFVTIAGLLVFLIGGPIVELLVPELLHWLHGIASLLVILGLYNPVKNKIRRDAWADVLLREPSQVREPEDWMLPVDDTILGLFHSTDLVLTPSIIAYNTGYSRDEVNRRLVELEKRGFVNKIERGKYQITALGRQYFDGSVSHSLRNQLRHLCRLVLKS</sequence>
<feature type="transmembrane region" description="Helical" evidence="1">
    <location>
        <begin position="38"/>
        <end position="60"/>
    </location>
</feature>
<proteinExistence type="predicted"/>
<evidence type="ECO:0000256" key="1">
    <source>
        <dbReference type="SAM" id="Phobius"/>
    </source>
</evidence>
<name>A0ABD5QCB5_9EURY</name>
<keyword evidence="3" id="KW-1185">Reference proteome</keyword>
<keyword evidence="1" id="KW-0472">Membrane</keyword>
<dbReference type="SUPFAM" id="SSF46785">
    <property type="entry name" value="Winged helix' DNA-binding domain"/>
    <property type="match status" value="1"/>
</dbReference>
<evidence type="ECO:0000313" key="2">
    <source>
        <dbReference type="EMBL" id="MFC4986754.1"/>
    </source>
</evidence>
<protein>
    <submittedName>
        <fullName evidence="2">ArsR family transcriptional regulator</fullName>
    </submittedName>
</protein>
<organism evidence="2 3">
    <name type="scientific">Saliphagus infecundisoli</name>
    <dbReference type="NCBI Taxonomy" id="1849069"/>
    <lineage>
        <taxon>Archaea</taxon>
        <taxon>Methanobacteriati</taxon>
        <taxon>Methanobacteriota</taxon>
        <taxon>Stenosarchaea group</taxon>
        <taxon>Halobacteria</taxon>
        <taxon>Halobacteriales</taxon>
        <taxon>Natrialbaceae</taxon>
        <taxon>Saliphagus</taxon>
    </lineage>
</organism>
<dbReference type="Proteomes" id="UP001595925">
    <property type="component" value="Unassembled WGS sequence"/>
</dbReference>
<accession>A0ABD5QCB5</accession>
<dbReference type="AlphaFoldDB" id="A0ABD5QCB5"/>
<feature type="transmembrane region" description="Helical" evidence="1">
    <location>
        <begin position="6"/>
        <end position="26"/>
    </location>
</feature>
<evidence type="ECO:0000313" key="3">
    <source>
        <dbReference type="Proteomes" id="UP001595925"/>
    </source>
</evidence>
<keyword evidence="1" id="KW-1133">Transmembrane helix</keyword>
<comment type="caution">
    <text evidence="2">The sequence shown here is derived from an EMBL/GenBank/DDBJ whole genome shotgun (WGS) entry which is preliminary data.</text>
</comment>
<dbReference type="Gene3D" id="1.10.10.10">
    <property type="entry name" value="Winged helix-like DNA-binding domain superfamily/Winged helix DNA-binding domain"/>
    <property type="match status" value="1"/>
</dbReference>
<gene>
    <name evidence="2" type="ORF">ACFPFO_02990</name>
</gene>
<keyword evidence="1" id="KW-0812">Transmembrane</keyword>
<feature type="transmembrane region" description="Helical" evidence="1">
    <location>
        <begin position="66"/>
        <end position="83"/>
    </location>
</feature>
<reference evidence="2 3" key="1">
    <citation type="journal article" date="2019" name="Int. J. Syst. Evol. Microbiol.">
        <title>The Global Catalogue of Microorganisms (GCM) 10K type strain sequencing project: providing services to taxonomists for standard genome sequencing and annotation.</title>
        <authorList>
            <consortium name="The Broad Institute Genomics Platform"/>
            <consortium name="The Broad Institute Genome Sequencing Center for Infectious Disease"/>
            <person name="Wu L."/>
            <person name="Ma J."/>
        </authorList>
    </citation>
    <scope>NUCLEOTIDE SEQUENCE [LARGE SCALE GENOMIC DNA]</scope>
    <source>
        <strain evidence="2 3">CGMCC 1.15824</strain>
    </source>
</reference>
<dbReference type="EMBL" id="JBHSJG010000009">
    <property type="protein sequence ID" value="MFC4986754.1"/>
    <property type="molecule type" value="Genomic_DNA"/>
</dbReference>
<dbReference type="InterPro" id="IPR036390">
    <property type="entry name" value="WH_DNA-bd_sf"/>
</dbReference>